<sequence>MASDINNDSEEEWNSHDNHQYQELHTPDTIINNKSTKAIYKAVAKQWGITCKMSEQCRCMECQSNYFDCEFDDNENHKTDGGLGAGTPMFISEVMHGSACAIL</sequence>
<dbReference type="AlphaFoldDB" id="A0A9Q0N6U7"/>
<comment type="caution">
    <text evidence="3">The sequence shown here is derived from an EMBL/GenBank/DDBJ whole genome shotgun (WGS) entry which is preliminary data.</text>
</comment>
<name>A0A9Q0N6U7_9DIPT</name>
<protein>
    <recommendedName>
        <fullName evidence="2">DUF4802 domain-containing protein</fullName>
    </recommendedName>
</protein>
<dbReference type="EMBL" id="WJQU01000002">
    <property type="protein sequence ID" value="KAJ6644126.1"/>
    <property type="molecule type" value="Genomic_DNA"/>
</dbReference>
<feature type="region of interest" description="Disordered" evidence="1">
    <location>
        <begin position="1"/>
        <end position="28"/>
    </location>
</feature>
<evidence type="ECO:0000313" key="3">
    <source>
        <dbReference type="EMBL" id="KAJ6644126.1"/>
    </source>
</evidence>
<dbReference type="InterPro" id="IPR032061">
    <property type="entry name" value="DUF4802"/>
</dbReference>
<gene>
    <name evidence="3" type="ORF">Bhyg_09092</name>
</gene>
<evidence type="ECO:0000256" key="1">
    <source>
        <dbReference type="SAM" id="MobiDB-lite"/>
    </source>
</evidence>
<accession>A0A9Q0N6U7</accession>
<reference evidence="3" key="1">
    <citation type="submission" date="2022-07" db="EMBL/GenBank/DDBJ databases">
        <authorList>
            <person name="Trinca V."/>
            <person name="Uliana J.V.C."/>
            <person name="Torres T.T."/>
            <person name="Ward R.J."/>
            <person name="Monesi N."/>
        </authorList>
    </citation>
    <scope>NUCLEOTIDE SEQUENCE</scope>
    <source>
        <strain evidence="3">HSMRA1968</strain>
        <tissue evidence="3">Whole embryos</tissue>
    </source>
</reference>
<evidence type="ECO:0000313" key="4">
    <source>
        <dbReference type="Proteomes" id="UP001151699"/>
    </source>
</evidence>
<feature type="compositionally biased region" description="Basic and acidic residues" evidence="1">
    <location>
        <begin position="13"/>
        <end position="26"/>
    </location>
</feature>
<feature type="domain" description="DUF4802" evidence="2">
    <location>
        <begin position="34"/>
        <end position="98"/>
    </location>
</feature>
<dbReference type="OrthoDB" id="7654878at2759"/>
<keyword evidence="4" id="KW-1185">Reference proteome</keyword>
<dbReference type="Proteomes" id="UP001151699">
    <property type="component" value="Chromosome B"/>
</dbReference>
<proteinExistence type="predicted"/>
<dbReference type="Pfam" id="PF16060">
    <property type="entry name" value="DUF4802"/>
    <property type="match status" value="1"/>
</dbReference>
<organism evidence="3 4">
    <name type="scientific">Pseudolycoriella hygida</name>
    <dbReference type="NCBI Taxonomy" id="35572"/>
    <lineage>
        <taxon>Eukaryota</taxon>
        <taxon>Metazoa</taxon>
        <taxon>Ecdysozoa</taxon>
        <taxon>Arthropoda</taxon>
        <taxon>Hexapoda</taxon>
        <taxon>Insecta</taxon>
        <taxon>Pterygota</taxon>
        <taxon>Neoptera</taxon>
        <taxon>Endopterygota</taxon>
        <taxon>Diptera</taxon>
        <taxon>Nematocera</taxon>
        <taxon>Sciaroidea</taxon>
        <taxon>Sciaridae</taxon>
        <taxon>Pseudolycoriella</taxon>
    </lineage>
</organism>
<evidence type="ECO:0000259" key="2">
    <source>
        <dbReference type="Pfam" id="PF16060"/>
    </source>
</evidence>